<dbReference type="InterPro" id="IPR036770">
    <property type="entry name" value="Ankyrin_rpt-contain_sf"/>
</dbReference>
<organism evidence="1 2">
    <name type="scientific">Mytilus edulis</name>
    <name type="common">Blue mussel</name>
    <dbReference type="NCBI Taxonomy" id="6550"/>
    <lineage>
        <taxon>Eukaryota</taxon>
        <taxon>Metazoa</taxon>
        <taxon>Spiralia</taxon>
        <taxon>Lophotrochozoa</taxon>
        <taxon>Mollusca</taxon>
        <taxon>Bivalvia</taxon>
        <taxon>Autobranchia</taxon>
        <taxon>Pteriomorphia</taxon>
        <taxon>Mytilida</taxon>
        <taxon>Mytiloidea</taxon>
        <taxon>Mytilidae</taxon>
        <taxon>Mytilinae</taxon>
        <taxon>Mytilus</taxon>
    </lineage>
</organism>
<dbReference type="PANTHER" id="PTHR44340:SF1">
    <property type="entry name" value="DNAJ HOMOLOG SUBFAMILY C MEMBER 10"/>
    <property type="match status" value="1"/>
</dbReference>
<dbReference type="InterPro" id="IPR052460">
    <property type="entry name" value="ER_disulfide_reductase"/>
</dbReference>
<dbReference type="AlphaFoldDB" id="A0A8S3TCF6"/>
<dbReference type="GO" id="GO:0016671">
    <property type="term" value="F:oxidoreductase activity, acting on a sulfur group of donors, disulfide as acceptor"/>
    <property type="evidence" value="ECO:0007669"/>
    <property type="project" value="TreeGrafter"/>
</dbReference>
<evidence type="ECO:0000313" key="1">
    <source>
        <dbReference type="EMBL" id="CAG2228267.1"/>
    </source>
</evidence>
<protein>
    <submittedName>
        <fullName evidence="1">DNAJC10</fullName>
        <ecNumber evidence="1">1.8.4.-</ecNumber>
    </submittedName>
</protein>
<sequence>MILNLKLSEGSCKRSDNITGAFVTMMEHRKRAPVHKISSLNAQEIAHQVLSWLPDVDNLDSKTLKKIINRLKTGQHHTWLIHFVEGDGSQDIEFRKLPAMLEGRATAHDVSAFAKDSMTTKLESLTLDDFQSQRVGPSSQSMWFIDFFAPGQITTDDLVKSDLCCVDDEGCTIIMLAARHNRIENLKELLDFSLKSVDAQYSNGLKKALDLCNSPALQRKLKQAHQRRQNGIVSPGLLEFTMEGNADKLYCLLEEGDVVDTKVNTN</sequence>
<dbReference type="Gene3D" id="1.25.40.20">
    <property type="entry name" value="Ankyrin repeat-containing domain"/>
    <property type="match status" value="1"/>
</dbReference>
<dbReference type="GO" id="GO:0015035">
    <property type="term" value="F:protein-disulfide reductase activity"/>
    <property type="evidence" value="ECO:0007669"/>
    <property type="project" value="TreeGrafter"/>
</dbReference>
<dbReference type="Proteomes" id="UP000683360">
    <property type="component" value="Unassembled WGS sequence"/>
</dbReference>
<dbReference type="EC" id="1.8.4.-" evidence="1"/>
<dbReference type="EMBL" id="CAJPWZ010001993">
    <property type="protein sequence ID" value="CAG2228267.1"/>
    <property type="molecule type" value="Genomic_DNA"/>
</dbReference>
<dbReference type="PANTHER" id="PTHR44340">
    <property type="entry name" value="DNAJ HOMOLOG SUBFAMILY C MEMBER 10"/>
    <property type="match status" value="1"/>
</dbReference>
<accession>A0A8S3TCF6</accession>
<dbReference type="GO" id="GO:0005788">
    <property type="term" value="C:endoplasmic reticulum lumen"/>
    <property type="evidence" value="ECO:0007669"/>
    <property type="project" value="TreeGrafter"/>
</dbReference>
<name>A0A8S3TCF6_MYTED</name>
<dbReference type="OrthoDB" id="5810603at2759"/>
<dbReference type="GO" id="GO:0051787">
    <property type="term" value="F:misfolded protein binding"/>
    <property type="evidence" value="ECO:0007669"/>
    <property type="project" value="TreeGrafter"/>
</dbReference>
<evidence type="ECO:0000313" key="2">
    <source>
        <dbReference type="Proteomes" id="UP000683360"/>
    </source>
</evidence>
<comment type="caution">
    <text evidence="1">The sequence shown here is derived from an EMBL/GenBank/DDBJ whole genome shotgun (WGS) entry which is preliminary data.</text>
</comment>
<reference evidence="1" key="1">
    <citation type="submission" date="2021-03" db="EMBL/GenBank/DDBJ databases">
        <authorList>
            <person name="Bekaert M."/>
        </authorList>
    </citation>
    <scope>NUCLEOTIDE SEQUENCE</scope>
</reference>
<gene>
    <name evidence="1" type="ORF">MEDL_41270</name>
</gene>
<dbReference type="GO" id="GO:0036498">
    <property type="term" value="P:IRE1-mediated unfolded protein response"/>
    <property type="evidence" value="ECO:0007669"/>
    <property type="project" value="TreeGrafter"/>
</dbReference>
<proteinExistence type="predicted"/>
<keyword evidence="1" id="KW-0560">Oxidoreductase</keyword>
<keyword evidence="2" id="KW-1185">Reference proteome</keyword>